<gene>
    <name evidence="1" type="ORF">HUK38_02270</name>
</gene>
<evidence type="ECO:0000313" key="1">
    <source>
        <dbReference type="EMBL" id="MBB1125053.1"/>
    </source>
</evidence>
<name>A0A839H4M7_9GAMM</name>
<dbReference type="Proteomes" id="UP000548632">
    <property type="component" value="Unassembled WGS sequence"/>
</dbReference>
<reference evidence="1 2" key="1">
    <citation type="journal article" date="2020" name="Arch. Microbiol.">
        <title>The genome sequence of the giant phototrophic gammaproteobacterium Thiospirillum jenense gives insight into its physiological properties and phylogenetic relationships.</title>
        <authorList>
            <person name="Imhoff J.F."/>
            <person name="Meyer T.E."/>
            <person name="Kyndt J.A."/>
        </authorList>
    </citation>
    <scope>NUCLEOTIDE SEQUENCE [LARGE SCALE GENOMIC DNA]</scope>
    <source>
        <strain evidence="1 2">DSM 216</strain>
    </source>
</reference>
<evidence type="ECO:0000313" key="2">
    <source>
        <dbReference type="Proteomes" id="UP000548632"/>
    </source>
</evidence>
<dbReference type="RefSeq" id="WP_182582166.1">
    <property type="nucleotide sequence ID" value="NZ_JABVCQ010000004.1"/>
</dbReference>
<dbReference type="AlphaFoldDB" id="A0A839H4M7"/>
<protein>
    <submittedName>
        <fullName evidence="1">Uncharacterized protein</fullName>
    </submittedName>
</protein>
<proteinExistence type="predicted"/>
<organism evidence="1 2">
    <name type="scientific">Thiospirillum jenense</name>
    <dbReference type="NCBI Taxonomy" id="1653858"/>
    <lineage>
        <taxon>Bacteria</taxon>
        <taxon>Pseudomonadati</taxon>
        <taxon>Pseudomonadota</taxon>
        <taxon>Gammaproteobacteria</taxon>
        <taxon>Chromatiales</taxon>
        <taxon>Chromatiaceae</taxon>
        <taxon>Thiospirillum</taxon>
    </lineage>
</organism>
<accession>A0A839H4M7</accession>
<keyword evidence="2" id="KW-1185">Reference proteome</keyword>
<comment type="caution">
    <text evidence="1">The sequence shown here is derived from an EMBL/GenBank/DDBJ whole genome shotgun (WGS) entry which is preliminary data.</text>
</comment>
<sequence>MPNENRRLLLEIDAAMREINRKTINPMVRDLAFADLRIIIEMVAKARADYLHTFFELAMRLQGQVPSVAEIDTLASMRRRYEELMLATQALETAIDREYVDVRH</sequence>
<dbReference type="EMBL" id="JABVCQ010000004">
    <property type="protein sequence ID" value="MBB1125053.1"/>
    <property type="molecule type" value="Genomic_DNA"/>
</dbReference>